<evidence type="ECO:0000313" key="2">
    <source>
        <dbReference type="EMBL" id="RZU41843.1"/>
    </source>
</evidence>
<proteinExistence type="predicted"/>
<reference evidence="2 3" key="1">
    <citation type="submission" date="2019-02" db="EMBL/GenBank/DDBJ databases">
        <title>Genomic Encyclopedia of Archaeal and Bacterial Type Strains, Phase II (KMG-II): from individual species to whole genera.</title>
        <authorList>
            <person name="Goeker M."/>
        </authorList>
    </citation>
    <scope>NUCLEOTIDE SEQUENCE [LARGE SCALE GENOMIC DNA]</scope>
    <source>
        <strain evidence="2 3">DSM 18101</strain>
    </source>
</reference>
<keyword evidence="3" id="KW-1185">Reference proteome</keyword>
<evidence type="ECO:0000256" key="1">
    <source>
        <dbReference type="SAM" id="MobiDB-lite"/>
    </source>
</evidence>
<feature type="region of interest" description="Disordered" evidence="1">
    <location>
        <begin position="117"/>
        <end position="161"/>
    </location>
</feature>
<name>A0A4Q7YXH7_9BACT</name>
<comment type="caution">
    <text evidence="2">The sequence shown here is derived from an EMBL/GenBank/DDBJ whole genome shotgun (WGS) entry which is preliminary data.</text>
</comment>
<gene>
    <name evidence="2" type="ORF">BDD14_3380</name>
</gene>
<dbReference type="Proteomes" id="UP000292958">
    <property type="component" value="Unassembled WGS sequence"/>
</dbReference>
<dbReference type="EMBL" id="SHKW01000001">
    <property type="protein sequence ID" value="RZU41843.1"/>
    <property type="molecule type" value="Genomic_DNA"/>
</dbReference>
<accession>A0A4Q7YXH7</accession>
<dbReference type="OrthoDB" id="117267at2"/>
<sequence length="161" mass="17994">MIRQAINCDICGAERLEPASHWFVADEVGGELRLRGWQSPKGARKNMKHLCGQKCVQRLMDNFTASMMAGLQVSKNTKEAVSEKKESFVEPASDHDEIPILERMGYDRETVAMIEADSWAGPARPKESSWGASDKAKSEREGFLNATRVKSQGIRPFQRPA</sequence>
<organism evidence="2 3">
    <name type="scientific">Edaphobacter modestus</name>
    <dbReference type="NCBI Taxonomy" id="388466"/>
    <lineage>
        <taxon>Bacteria</taxon>
        <taxon>Pseudomonadati</taxon>
        <taxon>Acidobacteriota</taxon>
        <taxon>Terriglobia</taxon>
        <taxon>Terriglobales</taxon>
        <taxon>Acidobacteriaceae</taxon>
        <taxon>Edaphobacter</taxon>
    </lineage>
</organism>
<dbReference type="RefSeq" id="WP_130419690.1">
    <property type="nucleotide sequence ID" value="NZ_SHKW01000001.1"/>
</dbReference>
<protein>
    <submittedName>
        <fullName evidence="2">Uncharacterized protein</fullName>
    </submittedName>
</protein>
<dbReference type="AlphaFoldDB" id="A0A4Q7YXH7"/>
<evidence type="ECO:0000313" key="3">
    <source>
        <dbReference type="Proteomes" id="UP000292958"/>
    </source>
</evidence>